<feature type="transmembrane region" description="Helical" evidence="8">
    <location>
        <begin position="381"/>
        <end position="410"/>
    </location>
</feature>
<dbReference type="InterPro" id="IPR000515">
    <property type="entry name" value="MetI-like"/>
</dbReference>
<dbReference type="Pfam" id="PF00528">
    <property type="entry name" value="BPD_transp_1"/>
    <property type="match status" value="1"/>
</dbReference>
<feature type="transmembrane region" description="Helical" evidence="8">
    <location>
        <begin position="281"/>
        <end position="303"/>
    </location>
</feature>
<feature type="transmembrane region" description="Helical" evidence="8">
    <location>
        <begin position="178"/>
        <end position="201"/>
    </location>
</feature>
<feature type="transmembrane region" description="Helical" evidence="8">
    <location>
        <begin position="422"/>
        <end position="448"/>
    </location>
</feature>
<keyword evidence="7 8" id="KW-0472">Membrane</keyword>
<feature type="transmembrane region" description="Helical" evidence="8">
    <location>
        <begin position="135"/>
        <end position="158"/>
    </location>
</feature>
<protein>
    <submittedName>
        <fullName evidence="10">Iron(III) transport system permease protein</fullName>
    </submittedName>
</protein>
<dbReference type="EMBL" id="FQUL01000004">
    <property type="protein sequence ID" value="SHE38627.1"/>
    <property type="molecule type" value="Genomic_DNA"/>
</dbReference>
<comment type="similarity">
    <text evidence="8">Belongs to the binding-protein-dependent transport system permease family.</text>
</comment>
<keyword evidence="11" id="KW-1185">Reference proteome</keyword>
<dbReference type="PANTHER" id="PTHR43357:SF4">
    <property type="entry name" value="INNER MEMBRANE ABC TRANSPORTER PERMEASE PROTEIN YDCV"/>
    <property type="match status" value="1"/>
</dbReference>
<evidence type="ECO:0000256" key="6">
    <source>
        <dbReference type="ARBA" id="ARBA00022989"/>
    </source>
</evidence>
<organism evidence="10 11">
    <name type="scientific">Ferrithrix thermotolerans DSM 19514</name>
    <dbReference type="NCBI Taxonomy" id="1121881"/>
    <lineage>
        <taxon>Bacteria</taxon>
        <taxon>Bacillati</taxon>
        <taxon>Actinomycetota</taxon>
        <taxon>Acidimicrobiia</taxon>
        <taxon>Acidimicrobiales</taxon>
        <taxon>Acidimicrobiaceae</taxon>
        <taxon>Ferrithrix</taxon>
    </lineage>
</organism>
<feature type="transmembrane region" description="Helical" evidence="8">
    <location>
        <begin position="570"/>
        <end position="594"/>
    </location>
</feature>
<evidence type="ECO:0000256" key="8">
    <source>
        <dbReference type="RuleBase" id="RU363032"/>
    </source>
</evidence>
<dbReference type="OrthoDB" id="5100908at2"/>
<gene>
    <name evidence="10" type="ORF">SAMN02745225_00465</name>
</gene>
<evidence type="ECO:0000313" key="11">
    <source>
        <dbReference type="Proteomes" id="UP000184295"/>
    </source>
</evidence>
<evidence type="ECO:0000313" key="10">
    <source>
        <dbReference type="EMBL" id="SHE38627.1"/>
    </source>
</evidence>
<evidence type="ECO:0000256" key="3">
    <source>
        <dbReference type="ARBA" id="ARBA00022475"/>
    </source>
</evidence>
<feature type="transmembrane region" description="Helical" evidence="8">
    <location>
        <begin position="50"/>
        <end position="71"/>
    </location>
</feature>
<dbReference type="GO" id="GO:0055085">
    <property type="term" value="P:transmembrane transport"/>
    <property type="evidence" value="ECO:0007669"/>
    <property type="project" value="InterPro"/>
</dbReference>
<dbReference type="InterPro" id="IPR035906">
    <property type="entry name" value="MetI-like_sf"/>
</dbReference>
<dbReference type="Proteomes" id="UP000184295">
    <property type="component" value="Unassembled WGS sequence"/>
</dbReference>
<proteinExistence type="inferred from homology"/>
<keyword evidence="5 8" id="KW-0812">Transmembrane</keyword>
<dbReference type="AlphaFoldDB" id="A0A1M4T2W2"/>
<dbReference type="SUPFAM" id="SSF161098">
    <property type="entry name" value="MetI-like"/>
    <property type="match status" value="2"/>
</dbReference>
<dbReference type="PROSITE" id="PS50928">
    <property type="entry name" value="ABC_TM1"/>
    <property type="match status" value="2"/>
</dbReference>
<keyword evidence="4" id="KW-0997">Cell inner membrane</keyword>
<dbReference type="RefSeq" id="WP_072788352.1">
    <property type="nucleotide sequence ID" value="NZ_FQUL01000004.1"/>
</dbReference>
<keyword evidence="6 8" id="KW-1133">Transmembrane helix</keyword>
<reference evidence="11" key="1">
    <citation type="submission" date="2016-11" db="EMBL/GenBank/DDBJ databases">
        <authorList>
            <person name="Varghese N."/>
            <person name="Submissions S."/>
        </authorList>
    </citation>
    <scope>NUCLEOTIDE SEQUENCE [LARGE SCALE GENOMIC DNA]</scope>
    <source>
        <strain evidence="11">DSM 19514</strain>
    </source>
</reference>
<sequence length="606" mass="63708">MRAPLYTRDKEVAVTLPEGDSYRVEPGVKDKERFPSLIGSVLAKAVGWPILWVVLAVILIVPSASFLVLAFSPKLFGQGSSYFTLSNFIQGLQGVTLQGMRDSVVVGLVAAVLATAVGAFLAYVLQRTTLRGRSLVSVGIWGTLLLPSYVIAVGWQVLLDRGGVLSSVHLYSPTLLNLFFGPGGYALILAIKGVPFAYLALSGPIAALGSSYEEAIRVHGGRRSDLLKTLTPIILPAIFSSLVIVFAESIADFGTAAVIAPNAHFPVATYMLYVSLSSYPANFPLAAVIGWLLVSTLALALLAQNRALKRRGFGTLGGKSGVAKVKKLGGLGQLGYGLLVALFLSISLGIPILGAIASSLLKPLSSMALSNLSLFAYRSVFSLQGFSSSVVFSMKMAAITALLGTVLAVLVARRLTNGRLGIFGRLLDVTVLVAVALPGLVLAAGYIFTYNLPLLDRMGVHLYGTTTVLEMAYLAGALPSSSRVLVGPMAQLRSSLLEAARVHGSGPWRSWSKAVLPLVAPSILRAALLTFAGTFLELPASELLSPPGVTPVSVAIVQVLNKSDLYQGTALSIVALGIDLGVIAAAIVLFRVFAPKGWRRVGGRVI</sequence>
<dbReference type="CDD" id="cd06261">
    <property type="entry name" value="TM_PBP2"/>
    <property type="match status" value="2"/>
</dbReference>
<evidence type="ECO:0000256" key="5">
    <source>
        <dbReference type="ARBA" id="ARBA00022692"/>
    </source>
</evidence>
<keyword evidence="2 8" id="KW-0813">Transport</keyword>
<evidence type="ECO:0000259" key="9">
    <source>
        <dbReference type="PROSITE" id="PS50928"/>
    </source>
</evidence>
<dbReference type="PANTHER" id="PTHR43357">
    <property type="entry name" value="INNER MEMBRANE ABC TRANSPORTER PERMEASE PROTEIN YDCV"/>
    <property type="match status" value="1"/>
</dbReference>
<feature type="transmembrane region" description="Helical" evidence="8">
    <location>
        <begin position="334"/>
        <end position="361"/>
    </location>
</feature>
<keyword evidence="3" id="KW-1003">Cell membrane</keyword>
<feature type="domain" description="ABC transmembrane type-1" evidence="9">
    <location>
        <begin position="100"/>
        <end position="304"/>
    </location>
</feature>
<feature type="transmembrane region" description="Helical" evidence="8">
    <location>
        <begin position="104"/>
        <end position="123"/>
    </location>
</feature>
<accession>A0A1M4T2W2</accession>
<evidence type="ECO:0000256" key="2">
    <source>
        <dbReference type="ARBA" id="ARBA00022448"/>
    </source>
</evidence>
<name>A0A1M4T2W2_9ACTN</name>
<dbReference type="STRING" id="1121881.SAMN02745225_00465"/>
<feature type="domain" description="ABC transmembrane type-1" evidence="9">
    <location>
        <begin position="386"/>
        <end position="584"/>
    </location>
</feature>
<evidence type="ECO:0000256" key="1">
    <source>
        <dbReference type="ARBA" id="ARBA00004429"/>
    </source>
</evidence>
<evidence type="ECO:0000256" key="4">
    <source>
        <dbReference type="ARBA" id="ARBA00022519"/>
    </source>
</evidence>
<dbReference type="Gene3D" id="1.10.3720.10">
    <property type="entry name" value="MetI-like"/>
    <property type="match status" value="2"/>
</dbReference>
<comment type="subcellular location">
    <subcellularLocation>
        <location evidence="1">Cell inner membrane</location>
        <topology evidence="1">Multi-pass membrane protein</topology>
    </subcellularLocation>
    <subcellularLocation>
        <location evidence="8">Cell membrane</location>
        <topology evidence="8">Multi-pass membrane protein</topology>
    </subcellularLocation>
</comment>
<evidence type="ECO:0000256" key="7">
    <source>
        <dbReference type="ARBA" id="ARBA00023136"/>
    </source>
</evidence>
<dbReference type="GO" id="GO:0005886">
    <property type="term" value="C:plasma membrane"/>
    <property type="evidence" value="ECO:0007669"/>
    <property type="project" value="UniProtKB-SubCell"/>
</dbReference>